<reference evidence="1 2" key="1">
    <citation type="submission" date="2017-03" db="EMBL/GenBank/DDBJ databases">
        <title>WGS assembly of Porphyra umbilicalis.</title>
        <authorList>
            <person name="Brawley S.H."/>
            <person name="Blouin N.A."/>
            <person name="Ficko-Blean E."/>
            <person name="Wheeler G.L."/>
            <person name="Lohr M."/>
            <person name="Goodson H.V."/>
            <person name="Jenkins J.W."/>
            <person name="Blaby-Haas C.E."/>
            <person name="Helliwell K.E."/>
            <person name="Chan C."/>
            <person name="Marriage T."/>
            <person name="Bhattacharya D."/>
            <person name="Klein A.S."/>
            <person name="Badis Y."/>
            <person name="Brodie J."/>
            <person name="Cao Y."/>
            <person name="Collen J."/>
            <person name="Dittami S.M."/>
            <person name="Gachon C.M."/>
            <person name="Green B.R."/>
            <person name="Karpowicz S."/>
            <person name="Kim J.W."/>
            <person name="Kudahl U."/>
            <person name="Lin S."/>
            <person name="Michel G."/>
            <person name="Mittag M."/>
            <person name="Olson B.J."/>
            <person name="Pangilinan J."/>
            <person name="Peng Y."/>
            <person name="Qiu H."/>
            <person name="Shu S."/>
            <person name="Singer J.T."/>
            <person name="Smith A.G."/>
            <person name="Sprecher B.N."/>
            <person name="Wagner V."/>
            <person name="Wang W."/>
            <person name="Wang Z.-Y."/>
            <person name="Yan J."/>
            <person name="Yarish C."/>
            <person name="Zoeuner-Riek S."/>
            <person name="Zhuang Y."/>
            <person name="Zou Y."/>
            <person name="Lindquist E.A."/>
            <person name="Grimwood J."/>
            <person name="Barry K."/>
            <person name="Rokhsar D.S."/>
            <person name="Schmutz J."/>
            <person name="Stiller J.W."/>
            <person name="Grossman A.R."/>
            <person name="Prochnik S.E."/>
        </authorList>
    </citation>
    <scope>NUCLEOTIDE SEQUENCE [LARGE SCALE GENOMIC DNA]</scope>
    <source>
        <strain evidence="1">4086291</strain>
    </source>
</reference>
<name>A0A1X6PI00_PORUM</name>
<protein>
    <recommendedName>
        <fullName evidence="3">Tubby C-terminal domain-containing protein</fullName>
    </recommendedName>
</protein>
<evidence type="ECO:0000313" key="2">
    <source>
        <dbReference type="Proteomes" id="UP000218209"/>
    </source>
</evidence>
<dbReference type="Proteomes" id="UP000218209">
    <property type="component" value="Unassembled WGS sequence"/>
</dbReference>
<gene>
    <name evidence="1" type="ORF">BU14_0052s0059</name>
</gene>
<organism evidence="1 2">
    <name type="scientific">Porphyra umbilicalis</name>
    <name type="common">Purple laver</name>
    <name type="synonym">Red alga</name>
    <dbReference type="NCBI Taxonomy" id="2786"/>
    <lineage>
        <taxon>Eukaryota</taxon>
        <taxon>Rhodophyta</taxon>
        <taxon>Bangiophyceae</taxon>
        <taxon>Bangiales</taxon>
        <taxon>Bangiaceae</taxon>
        <taxon>Porphyra</taxon>
    </lineage>
</organism>
<proteinExistence type="predicted"/>
<keyword evidence="2" id="KW-1185">Reference proteome</keyword>
<accession>A0A1X6PI00</accession>
<sequence length="224" mass="24334">MSFETGAYQNAVAMMNPAGAPHPAPGDSTFPVRVRPAEAVFLIKLTDSCGIPNALVIEFGGQPHSYGVQSTRFLKNKKRTVSLMPKPGSPPDALPTPLFIIKLYGVWSRYFRIYNATTSECVVTVMTRDPSKTDSSDRTIRSQSYGWFGDNTSVAPFFSVDGDAWSSGCRVVGAPHREPLFTLSKQGYANQYGLLVEAHLDSALMLACAIGLLDLYGPSSARLF</sequence>
<evidence type="ECO:0000313" key="1">
    <source>
        <dbReference type="EMBL" id="OSX80445.1"/>
    </source>
</evidence>
<evidence type="ECO:0008006" key="3">
    <source>
        <dbReference type="Google" id="ProtNLM"/>
    </source>
</evidence>
<dbReference type="EMBL" id="KV918775">
    <property type="protein sequence ID" value="OSX80445.1"/>
    <property type="molecule type" value="Genomic_DNA"/>
</dbReference>
<dbReference type="AlphaFoldDB" id="A0A1X6PI00"/>